<sequence length="86" mass="9242">MLNLNLESFSMELKDGSIKNVGPTNKAASSKLFDVESVEARAFGGSRIKVVASDSSGNEVQIALDPRQAETVLEDIESLQEGPVFE</sequence>
<name>A0A9R1CT85_9EURY</name>
<protein>
    <submittedName>
        <fullName evidence="1">Uncharacterized protein</fullName>
    </submittedName>
</protein>
<keyword evidence="2" id="KW-1185">Reference proteome</keyword>
<reference evidence="1" key="1">
    <citation type="journal article" date="2023" name="Front. Microbiol.">
        <title>Genomic-based phylogenetic and metabolic analyses of the genus Natronomonas, and description of Natronomonas aquatica sp. nov.</title>
        <authorList>
            <person name="Garcia-Roldan A."/>
            <person name="Duran-Viseras A."/>
            <person name="de la Haba R.R."/>
            <person name="Corral P."/>
            <person name="Sanchez-Porro C."/>
            <person name="Ventosa A."/>
        </authorList>
    </citation>
    <scope>NUCLEOTIDE SEQUENCE</scope>
    <source>
        <strain evidence="1">F2-12</strain>
    </source>
</reference>
<comment type="caution">
    <text evidence="1">The sequence shown here is derived from an EMBL/GenBank/DDBJ whole genome shotgun (WGS) entry which is preliminary data.</text>
</comment>
<organism evidence="1 2">
    <name type="scientific">Natronomonas aquatica</name>
    <dbReference type="NCBI Taxonomy" id="2841590"/>
    <lineage>
        <taxon>Archaea</taxon>
        <taxon>Methanobacteriati</taxon>
        <taxon>Methanobacteriota</taxon>
        <taxon>Stenosarchaea group</taxon>
        <taxon>Halobacteria</taxon>
        <taxon>Halobacteriales</taxon>
        <taxon>Natronomonadaceae</taxon>
        <taxon>Natronomonas</taxon>
    </lineage>
</organism>
<gene>
    <name evidence="1" type="ORF">KM295_07850</name>
</gene>
<evidence type="ECO:0000313" key="2">
    <source>
        <dbReference type="Proteomes" id="UP001139494"/>
    </source>
</evidence>
<dbReference type="EMBL" id="JAHLKM010000007">
    <property type="protein sequence ID" value="MCQ4333393.1"/>
    <property type="molecule type" value="Genomic_DNA"/>
</dbReference>
<proteinExistence type="predicted"/>
<dbReference type="AlphaFoldDB" id="A0A9R1CT85"/>
<accession>A0A9R1CT85</accession>
<dbReference type="RefSeq" id="WP_256029416.1">
    <property type="nucleotide sequence ID" value="NZ_JAHLKM010000007.1"/>
</dbReference>
<evidence type="ECO:0000313" key="1">
    <source>
        <dbReference type="EMBL" id="MCQ4333393.1"/>
    </source>
</evidence>
<dbReference type="Proteomes" id="UP001139494">
    <property type="component" value="Unassembled WGS sequence"/>
</dbReference>